<protein>
    <recommendedName>
        <fullName evidence="2">Glycosyl transferase family 1 domain-containing protein</fullName>
    </recommendedName>
</protein>
<proteinExistence type="predicted"/>
<dbReference type="PANTHER" id="PTHR46401">
    <property type="entry name" value="GLYCOSYLTRANSFERASE WBBK-RELATED"/>
    <property type="match status" value="1"/>
</dbReference>
<dbReference type="SUPFAM" id="SSF53756">
    <property type="entry name" value="UDP-Glycosyltransferase/glycogen phosphorylase"/>
    <property type="match status" value="1"/>
</dbReference>
<dbReference type="EMBL" id="AP024955">
    <property type="protein sequence ID" value="BCZ78691.1"/>
    <property type="molecule type" value="Genomic_DNA"/>
</dbReference>
<dbReference type="Gene3D" id="3.40.50.2000">
    <property type="entry name" value="Glycogen Phosphorylase B"/>
    <property type="match status" value="1"/>
</dbReference>
<evidence type="ECO:0000313" key="3">
    <source>
        <dbReference type="EMBL" id="BCZ78691.1"/>
    </source>
</evidence>
<evidence type="ECO:0000313" key="4">
    <source>
        <dbReference type="Proteomes" id="UP001319874"/>
    </source>
</evidence>
<keyword evidence="4" id="KW-1185">Reference proteome</keyword>
<evidence type="ECO:0000259" key="2">
    <source>
        <dbReference type="Pfam" id="PF00534"/>
    </source>
</evidence>
<dbReference type="RefSeq" id="WP_229511957.1">
    <property type="nucleotide sequence ID" value="NZ_AP024955.1"/>
</dbReference>
<gene>
    <name evidence="3" type="ORF">PTKU64_23660</name>
</gene>
<keyword evidence="1" id="KW-0808">Transferase</keyword>
<sequence>MSDSRVLITTYPAAFLHRGGGELELVDLMVNLRQLGVRADLYGPNAQPLNKYDVVLHYSVIPTGMEFVREVKAAGKKLVLMPSLWWSKEPTQAEKNSAAEFFRLADVVVFKSKTEFDNVNAYVPVEQSKVAFCRWGADSCFEELISGDLFKQTYKLDDYLLSVGIIEERKNQLAAIHALRDSKIPLVFVGDYRDREYYEACVKAAPGHFKFLPYLAPKSEILRSALRGCKAFIEVSLEPAGFSAFEAALARVPMVLTAGPWTQEHFGNELVHLVDPMSTASIQKGVQAALNTPVSPQLQRSIHNQYLMPQCLEPLVRVLRVRS</sequence>
<accession>A0ABM7TJS6</accession>
<dbReference type="PANTHER" id="PTHR46401:SF2">
    <property type="entry name" value="GLYCOSYLTRANSFERASE WBBK-RELATED"/>
    <property type="match status" value="1"/>
</dbReference>
<dbReference type="InterPro" id="IPR001296">
    <property type="entry name" value="Glyco_trans_1"/>
</dbReference>
<feature type="domain" description="Glycosyl transferase family 1" evidence="2">
    <location>
        <begin position="157"/>
        <end position="296"/>
    </location>
</feature>
<name>A0ABM7TJS6_9BURK</name>
<evidence type="ECO:0000256" key="1">
    <source>
        <dbReference type="ARBA" id="ARBA00022679"/>
    </source>
</evidence>
<dbReference type="Proteomes" id="UP001319874">
    <property type="component" value="Chromosome 1"/>
</dbReference>
<reference evidence="3 4" key="1">
    <citation type="journal article" date="2022" name="Front. Microbiol.">
        <title>Identification and characterization of a novel class of self-sufficient cytochrome P450 hydroxylase involved in cyclohexanecarboxylate degradation in Paraburkholderia terrae strain KU-64.</title>
        <authorList>
            <person name="Yamamoto T."/>
            <person name="Hasegawa Y."/>
            <person name="Iwaki H."/>
        </authorList>
    </citation>
    <scope>NUCLEOTIDE SEQUENCE [LARGE SCALE GENOMIC DNA]</scope>
    <source>
        <strain evidence="3 4">KU-64</strain>
    </source>
</reference>
<organism evidence="3 4">
    <name type="scientific">Paraburkholderia terrae</name>
    <dbReference type="NCBI Taxonomy" id="311230"/>
    <lineage>
        <taxon>Bacteria</taxon>
        <taxon>Pseudomonadati</taxon>
        <taxon>Pseudomonadota</taxon>
        <taxon>Betaproteobacteria</taxon>
        <taxon>Burkholderiales</taxon>
        <taxon>Burkholderiaceae</taxon>
        <taxon>Paraburkholderia</taxon>
    </lineage>
</organism>
<dbReference type="Pfam" id="PF00534">
    <property type="entry name" value="Glycos_transf_1"/>
    <property type="match status" value="1"/>
</dbReference>